<dbReference type="EMBL" id="JAEVHI010000001">
    <property type="protein sequence ID" value="KAG5303441.1"/>
    <property type="molecule type" value="Genomic_DNA"/>
</dbReference>
<protein>
    <submittedName>
        <fullName evidence="1">Uncharacterized protein</fullName>
    </submittedName>
</protein>
<proteinExistence type="predicted"/>
<sequence>MFGDCYCIGGRIWRFVSSAETGSLKRTGGSHGQPSEGNCTTFLIVQVSYAVHCLDRRVKFAQSWSDHWNLNP</sequence>
<comment type="caution">
    <text evidence="1">The sequence shown here is derived from an EMBL/GenBank/DDBJ whole genome shotgun (WGS) entry which is preliminary data.</text>
</comment>
<gene>
    <name evidence="1" type="ORF">I7I52_01444</name>
</gene>
<organism evidence="1 2">
    <name type="scientific">Ajellomyces capsulatus</name>
    <name type="common">Darling's disease fungus</name>
    <name type="synonym">Histoplasma capsulatum</name>
    <dbReference type="NCBI Taxonomy" id="5037"/>
    <lineage>
        <taxon>Eukaryota</taxon>
        <taxon>Fungi</taxon>
        <taxon>Dikarya</taxon>
        <taxon>Ascomycota</taxon>
        <taxon>Pezizomycotina</taxon>
        <taxon>Eurotiomycetes</taxon>
        <taxon>Eurotiomycetidae</taxon>
        <taxon>Onygenales</taxon>
        <taxon>Ajellomycetaceae</taxon>
        <taxon>Histoplasma</taxon>
    </lineage>
</organism>
<name>A0A8H7Z629_AJECA</name>
<accession>A0A8H7Z629</accession>
<dbReference type="AlphaFoldDB" id="A0A8H7Z629"/>
<dbReference type="Proteomes" id="UP000670092">
    <property type="component" value="Unassembled WGS sequence"/>
</dbReference>
<evidence type="ECO:0000313" key="2">
    <source>
        <dbReference type="Proteomes" id="UP000670092"/>
    </source>
</evidence>
<evidence type="ECO:0000313" key="1">
    <source>
        <dbReference type="EMBL" id="KAG5303441.1"/>
    </source>
</evidence>
<reference evidence="1 2" key="1">
    <citation type="submission" date="2021-01" db="EMBL/GenBank/DDBJ databases">
        <title>Chromosome-level genome assembly of a human fungal pathogen reveals clustering of transcriptionally co-regulated genes.</title>
        <authorList>
            <person name="Voorhies M."/>
            <person name="Cohen S."/>
            <person name="Shea T.P."/>
            <person name="Petrus S."/>
            <person name="Munoz J.F."/>
            <person name="Poplawski S."/>
            <person name="Goldman W.E."/>
            <person name="Michael T."/>
            <person name="Cuomo C.A."/>
            <person name="Sil A."/>
            <person name="Beyhan S."/>
        </authorList>
    </citation>
    <scope>NUCLEOTIDE SEQUENCE [LARGE SCALE GENOMIC DNA]</scope>
    <source>
        <strain evidence="1 2">G184AR</strain>
    </source>
</reference>
<dbReference type="VEuPathDB" id="FungiDB:I7I52_01444"/>